<evidence type="ECO:0000313" key="5">
    <source>
        <dbReference type="EMBL" id="MFC6764342.1"/>
    </source>
</evidence>
<keyword evidence="2" id="KW-0560">Oxidoreductase</keyword>
<keyword evidence="6" id="KW-1185">Reference proteome</keyword>
<dbReference type="EMBL" id="JBHSWV010000073">
    <property type="protein sequence ID" value="MFC6764342.1"/>
    <property type="molecule type" value="Genomic_DNA"/>
</dbReference>
<dbReference type="InterPro" id="IPR016208">
    <property type="entry name" value="Ald_Oxase/xanthine_DH-like"/>
</dbReference>
<evidence type="ECO:0000256" key="2">
    <source>
        <dbReference type="ARBA" id="ARBA00023002"/>
    </source>
</evidence>
<dbReference type="InterPro" id="IPR037165">
    <property type="entry name" value="AldOxase/xan_DH_Mopterin-bd_sf"/>
</dbReference>
<evidence type="ECO:0000313" key="6">
    <source>
        <dbReference type="Proteomes" id="UP001596383"/>
    </source>
</evidence>
<dbReference type="RefSeq" id="WP_273737415.1">
    <property type="nucleotide sequence ID" value="NZ_JAQIVI010000073.1"/>
</dbReference>
<proteinExistence type="predicted"/>
<comment type="caution">
    <text evidence="5">The sequence shown here is derived from an EMBL/GenBank/DDBJ whole genome shotgun (WGS) entry which is preliminary data.</text>
</comment>
<evidence type="ECO:0000256" key="3">
    <source>
        <dbReference type="SAM" id="MobiDB-lite"/>
    </source>
</evidence>
<dbReference type="Pfam" id="PF20256">
    <property type="entry name" value="MoCoBD_2"/>
    <property type="match status" value="1"/>
</dbReference>
<feature type="domain" description="Aldehyde oxidase/xanthine dehydrogenase a/b hammerhead" evidence="4">
    <location>
        <begin position="39"/>
        <end position="155"/>
    </location>
</feature>
<dbReference type="SUPFAM" id="SSF54665">
    <property type="entry name" value="CO dehydrogenase molybdoprotein N-domain-like"/>
    <property type="match status" value="1"/>
</dbReference>
<evidence type="ECO:0000256" key="1">
    <source>
        <dbReference type="ARBA" id="ARBA00022505"/>
    </source>
</evidence>
<dbReference type="Proteomes" id="UP001596383">
    <property type="component" value="Unassembled WGS sequence"/>
</dbReference>
<dbReference type="Pfam" id="PF02738">
    <property type="entry name" value="MoCoBD_1"/>
    <property type="match status" value="1"/>
</dbReference>
<evidence type="ECO:0000259" key="4">
    <source>
        <dbReference type="SMART" id="SM01008"/>
    </source>
</evidence>
<dbReference type="InterPro" id="IPR008274">
    <property type="entry name" value="AldOxase/xan_DH_MoCoBD1"/>
</dbReference>
<dbReference type="Pfam" id="PF01315">
    <property type="entry name" value="Ald_Xan_dh_C"/>
    <property type="match status" value="1"/>
</dbReference>
<feature type="region of interest" description="Disordered" evidence="3">
    <location>
        <begin position="1"/>
        <end position="41"/>
    </location>
</feature>
<sequence length="802" mass="86465">MSDADTNEATESADEPDGDGSSGAFGSAIERGEDVPLLTGDGEYTDDISLRGTTHLAIRRSDHAHARIESIDTSDAAAMDDVIAVYTGEDVVESGVPNTIPTAWDLPGLVQPQYRMLATDKVRHEGRGIAAVVAETPHAAHDALERITVEYEPLEHVTDPVEAVERDAPPVHDEAADNVAFDFELGEADATDEAFANADQVASVDLRQPRIIPNAMEPRAALADWEDATGKLRLWMTSQNPHLHRMLLSAGTLGLPENKIQVIAPEVGGGFGSKIYHYPDEAVTAWCAMQLGRPVKWQATRSESYLTDCHGRDHVTTGEIALDDDGTIRGVRVETHAGLGAQLSQFGTATPSYLYATVLSGQYTIPAIHCRVVGAFTNTTPVDAYRGAGRAEGIYVIERLVDVGARELEMDPAELRRRNLVQPDEFPYESAAALVYDSGEYERAMDLALDHVDYDELRERQRELRDEDRYIGIGIGNFVESAGLSPSGLAGDLGSQAGGWESSIVRFDSTGSVTVLAGTADQGQGHRTTYAQIAAEELGLSVDDIDVVEGDTDRIPQGMGTYGSRSASVGGGSIARGAREVREKARRIAAHQLETSADDLEFVDGEFRVTGAPDRSLHIQTIAHEAYLGHDLPEGMDPGLEETNFYDPENFTYPFGTHVAVVEVDPETGEIEIERYVAVDDCGEIINPMIVEGQVHGGITQGIGAALYEGAAYDDNGHLQTRRMDEYAVPHSTQLPEFETDNTVTPSPHNPIGVKGVGESATIAATPTMVSAVVDALEPFGVDHLDMPITPESVWRATEGDR</sequence>
<reference evidence="5 6" key="1">
    <citation type="journal article" date="2019" name="Int. J. Syst. Evol. Microbiol.">
        <title>The Global Catalogue of Microorganisms (GCM) 10K type strain sequencing project: providing services to taxonomists for standard genome sequencing and annotation.</title>
        <authorList>
            <consortium name="The Broad Institute Genomics Platform"/>
            <consortium name="The Broad Institute Genome Sequencing Center for Infectious Disease"/>
            <person name="Wu L."/>
            <person name="Ma J."/>
        </authorList>
    </citation>
    <scope>NUCLEOTIDE SEQUENCE [LARGE SCALE GENOMIC DNA]</scope>
    <source>
        <strain evidence="5 6">LMG 29247</strain>
    </source>
</reference>
<protein>
    <submittedName>
        <fullName evidence="5">Xanthine dehydrogenase family protein molybdopterin-binding subunit</fullName>
    </submittedName>
</protein>
<dbReference type="GO" id="GO:0016491">
    <property type="term" value="F:oxidoreductase activity"/>
    <property type="evidence" value="ECO:0007669"/>
    <property type="project" value="UniProtKB-KW"/>
</dbReference>
<dbReference type="Gene3D" id="3.30.365.10">
    <property type="entry name" value="Aldehyde oxidase/xanthine dehydrogenase, molybdopterin binding domain"/>
    <property type="match status" value="4"/>
</dbReference>
<dbReference type="PANTHER" id="PTHR11908:SF132">
    <property type="entry name" value="ALDEHYDE OXIDASE 1-RELATED"/>
    <property type="match status" value="1"/>
</dbReference>
<name>A0ABD5SH26_9EURY</name>
<dbReference type="SMART" id="SM01008">
    <property type="entry name" value="Ald_Xan_dh_C"/>
    <property type="match status" value="1"/>
</dbReference>
<dbReference type="Gene3D" id="3.90.1170.50">
    <property type="entry name" value="Aldehyde oxidase/xanthine dehydrogenase, a/b hammerhead"/>
    <property type="match status" value="1"/>
</dbReference>
<organism evidence="5 6">
    <name type="scientific">Natrinema soli</name>
    <dbReference type="NCBI Taxonomy" id="1930624"/>
    <lineage>
        <taxon>Archaea</taxon>
        <taxon>Methanobacteriati</taxon>
        <taxon>Methanobacteriota</taxon>
        <taxon>Stenosarchaea group</taxon>
        <taxon>Halobacteria</taxon>
        <taxon>Halobacteriales</taxon>
        <taxon>Natrialbaceae</taxon>
        <taxon>Natrinema</taxon>
    </lineage>
</organism>
<accession>A0ABD5SH26</accession>
<dbReference type="PANTHER" id="PTHR11908">
    <property type="entry name" value="XANTHINE DEHYDROGENASE"/>
    <property type="match status" value="1"/>
</dbReference>
<keyword evidence="1" id="KW-0500">Molybdenum</keyword>
<dbReference type="AlphaFoldDB" id="A0ABD5SH26"/>
<dbReference type="InterPro" id="IPR000674">
    <property type="entry name" value="Ald_Oxase/Xan_DH_a/b"/>
</dbReference>
<gene>
    <name evidence="5" type="ORF">ACFQE6_04580</name>
</gene>
<feature type="compositionally biased region" description="Acidic residues" evidence="3">
    <location>
        <begin position="1"/>
        <end position="18"/>
    </location>
</feature>
<dbReference type="InterPro" id="IPR036856">
    <property type="entry name" value="Ald_Oxase/Xan_DH_a/b_sf"/>
</dbReference>
<dbReference type="InterPro" id="IPR046867">
    <property type="entry name" value="AldOxase/xan_DH_MoCoBD2"/>
</dbReference>
<dbReference type="SUPFAM" id="SSF56003">
    <property type="entry name" value="Molybdenum cofactor-binding domain"/>
    <property type="match status" value="1"/>
</dbReference>